<dbReference type="Proteomes" id="UP001174934">
    <property type="component" value="Unassembled WGS sequence"/>
</dbReference>
<evidence type="ECO:0000313" key="2">
    <source>
        <dbReference type="Proteomes" id="UP001174934"/>
    </source>
</evidence>
<dbReference type="AlphaFoldDB" id="A0AA40C5C5"/>
<feature type="non-terminal residue" evidence="1">
    <location>
        <position position="716"/>
    </location>
</feature>
<sequence length="716" mass="81608">KALAIRFGIRNRNPTLDEFHLLELACQDTSSRMPILMLHMSIKQDTADWAKRLTRRYLASEGKWQKRVLRMTTSLGHTEADIKHWLRILSAPTPDLSLDRFTLSDRWKPLFLLMMLVGRDKFLENGDSFVALVNYLKSNFIQRPDLGTQDITTLLTKLVEQCLRTFPSAMVTVAQLAASYIESIVVGCKRSEMQRNIVFNHAMQLFGKPAAVRSLQNAKYNWEAQQVLLELAAKLQPRLLIEKPSFQSVRGVMLALPKTTEERKNAKRAAITWPPYRQAWDGLDEQRRPEDGVSRSIKVANLMHEAGYSDSVLDEIMTVLGGSRPGLPPTVQTRSFPPPAEMALSRPGHMLWAARVKATRTVREAWKAFDSPPEENMKPDAEVYGELIKKLLAKTVGGPNAPYISPGDTSDVFPVYDGNLTPFEIARQTPPSVVEVYHEMLQQGIKPSVECLAALLRRCRSEEDGAAYLKNSSFGPCNSSLLLKDHTFTPAAISELNSIPGKVFNAWIQLLCNTHTRQNESLLDAPDLVNGLSPIERAIRLTSLYQARDEELDRTDKRPWYIIMEALAGRKVIYNHRSLLPSHLYTFRHFFSIFNREVEAKGVDGRLFKLLCQASLKTLRMTFWDYSKSAPLVSGAGKIRRWRATRWYLQMGYTAAVQAFETVIMPYQVTCEQDNSVPRLKHDLPPHYLLLYMNLVGCFNDAERMMRLMDWIFDSW</sequence>
<keyword evidence="2" id="KW-1185">Reference proteome</keyword>
<feature type="non-terminal residue" evidence="1">
    <location>
        <position position="1"/>
    </location>
</feature>
<proteinExistence type="predicted"/>
<evidence type="ECO:0000313" key="1">
    <source>
        <dbReference type="EMBL" id="KAK0625264.1"/>
    </source>
</evidence>
<comment type="caution">
    <text evidence="1">The sequence shown here is derived from an EMBL/GenBank/DDBJ whole genome shotgun (WGS) entry which is preliminary data.</text>
</comment>
<name>A0AA40C5C5_9PEZI</name>
<accession>A0AA40C5C5</accession>
<dbReference type="Gene3D" id="1.25.40.10">
    <property type="entry name" value="Tetratricopeptide repeat domain"/>
    <property type="match status" value="1"/>
</dbReference>
<gene>
    <name evidence="1" type="ORF">B0T17DRAFT_456954</name>
</gene>
<dbReference type="EMBL" id="JAULSR010000003">
    <property type="protein sequence ID" value="KAK0625264.1"/>
    <property type="molecule type" value="Genomic_DNA"/>
</dbReference>
<dbReference type="InterPro" id="IPR011990">
    <property type="entry name" value="TPR-like_helical_dom_sf"/>
</dbReference>
<reference evidence="1" key="1">
    <citation type="submission" date="2023-06" db="EMBL/GenBank/DDBJ databases">
        <title>Genome-scale phylogeny and comparative genomics of the fungal order Sordariales.</title>
        <authorList>
            <consortium name="Lawrence Berkeley National Laboratory"/>
            <person name="Hensen N."/>
            <person name="Bonometti L."/>
            <person name="Westerberg I."/>
            <person name="Brannstrom I.O."/>
            <person name="Guillou S."/>
            <person name="Cros-Aarteil S."/>
            <person name="Calhoun S."/>
            <person name="Haridas S."/>
            <person name="Kuo A."/>
            <person name="Mondo S."/>
            <person name="Pangilinan J."/>
            <person name="Riley R."/>
            <person name="LaButti K."/>
            <person name="Andreopoulos B."/>
            <person name="Lipzen A."/>
            <person name="Chen C."/>
            <person name="Yanf M."/>
            <person name="Daum C."/>
            <person name="Ng V."/>
            <person name="Clum A."/>
            <person name="Steindorff A."/>
            <person name="Ohm R."/>
            <person name="Martin F."/>
            <person name="Silar P."/>
            <person name="Natvig D."/>
            <person name="Lalanne C."/>
            <person name="Gautier V."/>
            <person name="Ament-velasquez S.L."/>
            <person name="Kruys A."/>
            <person name="Hutchinson M.I."/>
            <person name="Powell A.J."/>
            <person name="Barry K."/>
            <person name="Miller A.N."/>
            <person name="Grigoriev I.V."/>
            <person name="Debuchy R."/>
            <person name="Gladieux P."/>
            <person name="Thoren M.H."/>
            <person name="Johannesson H."/>
        </authorList>
    </citation>
    <scope>NUCLEOTIDE SEQUENCE</scope>
    <source>
        <strain evidence="1">SMH3391-2</strain>
    </source>
</reference>
<protein>
    <submittedName>
        <fullName evidence="1">Uncharacterized protein</fullName>
    </submittedName>
</protein>
<organism evidence="1 2">
    <name type="scientific">Bombardia bombarda</name>
    <dbReference type="NCBI Taxonomy" id="252184"/>
    <lineage>
        <taxon>Eukaryota</taxon>
        <taxon>Fungi</taxon>
        <taxon>Dikarya</taxon>
        <taxon>Ascomycota</taxon>
        <taxon>Pezizomycotina</taxon>
        <taxon>Sordariomycetes</taxon>
        <taxon>Sordariomycetidae</taxon>
        <taxon>Sordariales</taxon>
        <taxon>Lasiosphaeriaceae</taxon>
        <taxon>Bombardia</taxon>
    </lineage>
</organism>